<dbReference type="PROSITE" id="PS50889">
    <property type="entry name" value="S4"/>
    <property type="match status" value="1"/>
</dbReference>
<gene>
    <name evidence="5" type="ORF">LCGC14_1970000</name>
</gene>
<dbReference type="GO" id="GO:0003723">
    <property type="term" value="F:RNA binding"/>
    <property type="evidence" value="ECO:0007669"/>
    <property type="project" value="InterPro"/>
</dbReference>
<evidence type="ECO:0000259" key="4">
    <source>
        <dbReference type="SMART" id="SM00363"/>
    </source>
</evidence>
<organism evidence="5">
    <name type="scientific">marine sediment metagenome</name>
    <dbReference type="NCBI Taxonomy" id="412755"/>
    <lineage>
        <taxon>unclassified sequences</taxon>
        <taxon>metagenomes</taxon>
        <taxon>ecological metagenomes</taxon>
    </lineage>
</organism>
<dbReference type="GO" id="GO:0009982">
    <property type="term" value="F:pseudouridine synthase activity"/>
    <property type="evidence" value="ECO:0007669"/>
    <property type="project" value="InterPro"/>
</dbReference>
<dbReference type="InterPro" id="IPR002942">
    <property type="entry name" value="S4_RNA-bd"/>
</dbReference>
<dbReference type="InterPro" id="IPR036986">
    <property type="entry name" value="S4_RNA-bd_sf"/>
</dbReference>
<feature type="non-terminal residue" evidence="5">
    <location>
        <position position="416"/>
    </location>
</feature>
<evidence type="ECO:0000256" key="2">
    <source>
        <dbReference type="ARBA" id="ARBA00023235"/>
    </source>
</evidence>
<dbReference type="PROSITE" id="PS01129">
    <property type="entry name" value="PSI_RLU"/>
    <property type="match status" value="1"/>
</dbReference>
<dbReference type="InterPro" id="IPR050188">
    <property type="entry name" value="RluA_PseudoU_synthase"/>
</dbReference>
<dbReference type="SUPFAM" id="SSF55120">
    <property type="entry name" value="Pseudouridine synthase"/>
    <property type="match status" value="1"/>
</dbReference>
<dbReference type="SMART" id="SM00363">
    <property type="entry name" value="S4"/>
    <property type="match status" value="1"/>
</dbReference>
<evidence type="ECO:0000313" key="5">
    <source>
        <dbReference type="EMBL" id="KKL83912.1"/>
    </source>
</evidence>
<dbReference type="InterPro" id="IPR006224">
    <property type="entry name" value="PsdUridine_synth_RluA-like_CS"/>
</dbReference>
<evidence type="ECO:0000256" key="1">
    <source>
        <dbReference type="ARBA" id="ARBA00010876"/>
    </source>
</evidence>
<feature type="region of interest" description="Disordered" evidence="3">
    <location>
        <begin position="17"/>
        <end position="54"/>
    </location>
</feature>
<dbReference type="NCBIfam" id="TIGR00005">
    <property type="entry name" value="rluA_subfam"/>
    <property type="match status" value="1"/>
</dbReference>
<dbReference type="AlphaFoldDB" id="A0A0F9I912"/>
<dbReference type="InterPro" id="IPR006225">
    <property type="entry name" value="PsdUridine_synth_RluC/D"/>
</dbReference>
<reference evidence="5" key="1">
    <citation type="journal article" date="2015" name="Nature">
        <title>Complex archaea that bridge the gap between prokaryotes and eukaryotes.</title>
        <authorList>
            <person name="Spang A."/>
            <person name="Saw J.H."/>
            <person name="Jorgensen S.L."/>
            <person name="Zaremba-Niedzwiedzka K."/>
            <person name="Martijn J."/>
            <person name="Lind A.E."/>
            <person name="van Eijk R."/>
            <person name="Schleper C."/>
            <person name="Guy L."/>
            <person name="Ettema T.J."/>
        </authorList>
    </citation>
    <scope>NUCLEOTIDE SEQUENCE</scope>
</reference>
<dbReference type="Pfam" id="PF01479">
    <property type="entry name" value="S4"/>
    <property type="match status" value="1"/>
</dbReference>
<protein>
    <recommendedName>
        <fullName evidence="4">RNA-binding S4 domain-containing protein</fullName>
    </recommendedName>
</protein>
<feature type="compositionally biased region" description="Polar residues" evidence="3">
    <location>
        <begin position="33"/>
        <end position="44"/>
    </location>
</feature>
<sequence>MDAGPLDVLGARARVEQTVQQEPSAHPAEGSHFSMTKNRNQNDPGTGMQELATPGDAEADGLRRLRIDIRRALPDRRLDKYLAGRLGEMSRNSLQKYIRNGAVTVNAEVVKPSYVIRTGDVIEMLLPEPQPKTIAPEPIPLDILHEDDDVIVINKPAGLIVHPARGNPSGTLLNALAYYFQQHAGSLGDLPAPGGWYRPGIVHRLDRDTTGVMILAKTESALWKLGRQFELRRVHKTYLAIVHGQVELDEDVIDAPIGTHPRIRERYAVHRATGREFPGVAKSAVTRYRVRARLTASGAIAGGFSLVELFPKTGRTHQLRVHMSAIGHPIVGDPAYGGGPIYRSQLEGRSDVAVGPIITRQALHARAIEFQHPRSLETMRFQAPLPEDFIAFKGLSPNWQRPYVDYLDRRGINASM</sequence>
<dbReference type="Pfam" id="PF00849">
    <property type="entry name" value="PseudoU_synth_2"/>
    <property type="match status" value="1"/>
</dbReference>
<dbReference type="Gene3D" id="3.10.290.10">
    <property type="entry name" value="RNA-binding S4 domain"/>
    <property type="match status" value="1"/>
</dbReference>
<keyword evidence="2" id="KW-0413">Isomerase</keyword>
<proteinExistence type="inferred from homology"/>
<dbReference type="PANTHER" id="PTHR21600">
    <property type="entry name" value="MITOCHONDRIAL RNA PSEUDOURIDINE SYNTHASE"/>
    <property type="match status" value="1"/>
</dbReference>
<dbReference type="Gene3D" id="3.30.2350.10">
    <property type="entry name" value="Pseudouridine synthase"/>
    <property type="match status" value="1"/>
</dbReference>
<evidence type="ECO:0000256" key="3">
    <source>
        <dbReference type="SAM" id="MobiDB-lite"/>
    </source>
</evidence>
<comment type="caution">
    <text evidence="5">The sequence shown here is derived from an EMBL/GenBank/DDBJ whole genome shotgun (WGS) entry which is preliminary data.</text>
</comment>
<dbReference type="GO" id="GO:0000455">
    <property type="term" value="P:enzyme-directed rRNA pseudouridine synthesis"/>
    <property type="evidence" value="ECO:0007669"/>
    <property type="project" value="TreeGrafter"/>
</dbReference>
<dbReference type="SUPFAM" id="SSF55174">
    <property type="entry name" value="Alpha-L RNA-binding motif"/>
    <property type="match status" value="1"/>
</dbReference>
<comment type="similarity">
    <text evidence="1">Belongs to the pseudouridine synthase RluA family.</text>
</comment>
<dbReference type="CDD" id="cd02869">
    <property type="entry name" value="PseudoU_synth_RluA_like"/>
    <property type="match status" value="1"/>
</dbReference>
<dbReference type="PANTHER" id="PTHR21600:SF44">
    <property type="entry name" value="RIBOSOMAL LARGE SUBUNIT PSEUDOURIDINE SYNTHASE D"/>
    <property type="match status" value="1"/>
</dbReference>
<name>A0A0F9I912_9ZZZZ</name>
<accession>A0A0F9I912</accession>
<dbReference type="CDD" id="cd00165">
    <property type="entry name" value="S4"/>
    <property type="match status" value="1"/>
</dbReference>
<feature type="domain" description="RNA-binding S4" evidence="4">
    <location>
        <begin position="76"/>
        <end position="140"/>
    </location>
</feature>
<dbReference type="EMBL" id="LAZR01021848">
    <property type="protein sequence ID" value="KKL83912.1"/>
    <property type="molecule type" value="Genomic_DNA"/>
</dbReference>
<dbReference type="InterPro" id="IPR006145">
    <property type="entry name" value="PsdUridine_synth_RsuA/RluA"/>
</dbReference>
<dbReference type="InterPro" id="IPR020103">
    <property type="entry name" value="PsdUridine_synth_cat_dom_sf"/>
</dbReference>